<proteinExistence type="predicted"/>
<gene>
    <name evidence="1" type="ORF">S01H4_44638</name>
</gene>
<protein>
    <submittedName>
        <fullName evidence="1">Uncharacterized protein</fullName>
    </submittedName>
</protein>
<dbReference type="EMBL" id="BART01024773">
    <property type="protein sequence ID" value="GAG92734.1"/>
    <property type="molecule type" value="Genomic_DNA"/>
</dbReference>
<dbReference type="AlphaFoldDB" id="X1BA59"/>
<evidence type="ECO:0000313" key="1">
    <source>
        <dbReference type="EMBL" id="GAG92734.1"/>
    </source>
</evidence>
<name>X1BA59_9ZZZZ</name>
<sequence length="56" mass="6709">MFLDKKTPETRLIKYYHLRGFIIKFPVWLSGKSPFPWLLNRALRRIGHNKIGKNVI</sequence>
<comment type="caution">
    <text evidence="1">The sequence shown here is derived from an EMBL/GenBank/DDBJ whole genome shotgun (WGS) entry which is preliminary data.</text>
</comment>
<reference evidence="1" key="1">
    <citation type="journal article" date="2014" name="Front. Microbiol.">
        <title>High frequency of phylogenetically diverse reductive dehalogenase-homologous genes in deep subseafloor sedimentary metagenomes.</title>
        <authorList>
            <person name="Kawai M."/>
            <person name="Futagami T."/>
            <person name="Toyoda A."/>
            <person name="Takaki Y."/>
            <person name="Nishi S."/>
            <person name="Hori S."/>
            <person name="Arai W."/>
            <person name="Tsubouchi T."/>
            <person name="Morono Y."/>
            <person name="Uchiyama I."/>
            <person name="Ito T."/>
            <person name="Fujiyama A."/>
            <person name="Inagaki F."/>
            <person name="Takami H."/>
        </authorList>
    </citation>
    <scope>NUCLEOTIDE SEQUENCE</scope>
    <source>
        <strain evidence="1">Expedition CK06-06</strain>
    </source>
</reference>
<accession>X1BA59</accession>
<organism evidence="1">
    <name type="scientific">marine sediment metagenome</name>
    <dbReference type="NCBI Taxonomy" id="412755"/>
    <lineage>
        <taxon>unclassified sequences</taxon>
        <taxon>metagenomes</taxon>
        <taxon>ecological metagenomes</taxon>
    </lineage>
</organism>
<feature type="non-terminal residue" evidence="1">
    <location>
        <position position="56"/>
    </location>
</feature>